<keyword evidence="4" id="KW-0997">Cell inner membrane</keyword>
<dbReference type="PANTHER" id="PTHR47529:SF1">
    <property type="entry name" value="PERIPLASMIC CHAPERONE PPID"/>
    <property type="match status" value="1"/>
</dbReference>
<protein>
    <recommendedName>
        <fullName evidence="2">Parvulin-like PPIase</fullName>
    </recommendedName>
    <alternativeName>
        <fullName evidence="9">Peptidyl-prolyl cis-trans isomerase plp</fullName>
    </alternativeName>
    <alternativeName>
        <fullName evidence="12">Periplasmic chaperone PpiD</fullName>
    </alternativeName>
    <alternativeName>
        <fullName evidence="13">Periplasmic folding chaperone</fullName>
    </alternativeName>
    <alternativeName>
        <fullName evidence="10">Rotamase plp</fullName>
    </alternativeName>
</protein>
<evidence type="ECO:0000256" key="7">
    <source>
        <dbReference type="ARBA" id="ARBA00023136"/>
    </source>
</evidence>
<accession>A0ABV7D270</accession>
<keyword evidence="8" id="KW-0143">Chaperone</keyword>
<dbReference type="InterPro" id="IPR000297">
    <property type="entry name" value="PPIase_PpiC"/>
</dbReference>
<dbReference type="Proteomes" id="UP001595444">
    <property type="component" value="Unassembled WGS sequence"/>
</dbReference>
<organism evidence="17 18">
    <name type="scientific">Kordiimonas pumila</name>
    <dbReference type="NCBI Taxonomy" id="2161677"/>
    <lineage>
        <taxon>Bacteria</taxon>
        <taxon>Pseudomonadati</taxon>
        <taxon>Pseudomonadota</taxon>
        <taxon>Alphaproteobacteria</taxon>
        <taxon>Kordiimonadales</taxon>
        <taxon>Kordiimonadaceae</taxon>
        <taxon>Kordiimonas</taxon>
    </lineage>
</organism>
<dbReference type="PANTHER" id="PTHR47529">
    <property type="entry name" value="PEPTIDYL-PROLYL CIS-TRANS ISOMERASE D"/>
    <property type="match status" value="1"/>
</dbReference>
<dbReference type="Gene3D" id="1.10.4030.10">
    <property type="entry name" value="Porin chaperone SurA, peptide-binding domain"/>
    <property type="match status" value="1"/>
</dbReference>
<evidence type="ECO:0000256" key="15">
    <source>
        <dbReference type="SAM" id="Phobius"/>
    </source>
</evidence>
<comment type="caution">
    <text evidence="17">The sequence shown here is derived from an EMBL/GenBank/DDBJ whole genome shotgun (WGS) entry which is preliminary data.</text>
</comment>
<keyword evidence="18" id="KW-1185">Reference proteome</keyword>
<proteinExistence type="inferred from homology"/>
<dbReference type="PROSITE" id="PS50198">
    <property type="entry name" value="PPIC_PPIASE_2"/>
    <property type="match status" value="1"/>
</dbReference>
<dbReference type="Gene3D" id="3.10.50.40">
    <property type="match status" value="1"/>
</dbReference>
<keyword evidence="6 15" id="KW-1133">Transmembrane helix</keyword>
<keyword evidence="14" id="KW-0413">Isomerase</keyword>
<keyword evidence="14" id="KW-0697">Rotamase</keyword>
<gene>
    <name evidence="17" type="ORF">ACFOKA_04085</name>
</gene>
<evidence type="ECO:0000313" key="17">
    <source>
        <dbReference type="EMBL" id="MFC3051081.1"/>
    </source>
</evidence>
<dbReference type="Pfam" id="PF13624">
    <property type="entry name" value="SurA_N_3"/>
    <property type="match status" value="1"/>
</dbReference>
<dbReference type="RefSeq" id="WP_194212070.1">
    <property type="nucleotide sequence ID" value="NZ_CP061205.1"/>
</dbReference>
<dbReference type="SUPFAM" id="SSF109998">
    <property type="entry name" value="Triger factor/SurA peptide-binding domain-like"/>
    <property type="match status" value="1"/>
</dbReference>
<dbReference type="InterPro" id="IPR052029">
    <property type="entry name" value="PpiD_chaperone"/>
</dbReference>
<evidence type="ECO:0000313" key="18">
    <source>
        <dbReference type="Proteomes" id="UP001595444"/>
    </source>
</evidence>
<evidence type="ECO:0000256" key="13">
    <source>
        <dbReference type="ARBA" id="ARBA00042775"/>
    </source>
</evidence>
<dbReference type="SUPFAM" id="SSF54534">
    <property type="entry name" value="FKBP-like"/>
    <property type="match status" value="1"/>
</dbReference>
<evidence type="ECO:0000256" key="2">
    <source>
        <dbReference type="ARBA" id="ARBA00018370"/>
    </source>
</evidence>
<keyword evidence="3" id="KW-1003">Cell membrane</keyword>
<comment type="subcellular location">
    <subcellularLocation>
        <location evidence="1">Cell inner membrane</location>
        <topology evidence="1">Single-pass type II membrane protein</topology>
        <orientation evidence="1">Periplasmic side</orientation>
    </subcellularLocation>
</comment>
<evidence type="ECO:0000256" key="9">
    <source>
        <dbReference type="ARBA" id="ARBA00030642"/>
    </source>
</evidence>
<dbReference type="Pfam" id="PF13145">
    <property type="entry name" value="Rotamase_2"/>
    <property type="match status" value="2"/>
</dbReference>
<keyword evidence="5 15" id="KW-0812">Transmembrane</keyword>
<reference evidence="18" key="1">
    <citation type="journal article" date="2019" name="Int. J. Syst. Evol. Microbiol.">
        <title>The Global Catalogue of Microorganisms (GCM) 10K type strain sequencing project: providing services to taxonomists for standard genome sequencing and annotation.</title>
        <authorList>
            <consortium name="The Broad Institute Genomics Platform"/>
            <consortium name="The Broad Institute Genome Sequencing Center for Infectious Disease"/>
            <person name="Wu L."/>
            <person name="Ma J."/>
        </authorList>
    </citation>
    <scope>NUCLEOTIDE SEQUENCE [LARGE SCALE GENOMIC DNA]</scope>
    <source>
        <strain evidence="18">KCTC 62164</strain>
    </source>
</reference>
<evidence type="ECO:0000256" key="14">
    <source>
        <dbReference type="PROSITE-ProRule" id="PRU00278"/>
    </source>
</evidence>
<evidence type="ECO:0000256" key="5">
    <source>
        <dbReference type="ARBA" id="ARBA00022692"/>
    </source>
</evidence>
<keyword evidence="7 15" id="KW-0472">Membrane</keyword>
<comment type="similarity">
    <text evidence="11">Belongs to the PpiD chaperone family.</text>
</comment>
<evidence type="ECO:0000256" key="12">
    <source>
        <dbReference type="ARBA" id="ARBA00040743"/>
    </source>
</evidence>
<feature type="transmembrane region" description="Helical" evidence="15">
    <location>
        <begin position="12"/>
        <end position="31"/>
    </location>
</feature>
<name>A0ABV7D270_9PROT</name>
<evidence type="ECO:0000256" key="4">
    <source>
        <dbReference type="ARBA" id="ARBA00022519"/>
    </source>
</evidence>
<sequence>MLLKLRGGLDSFFVTVLLGLLIGAFAIWGIGPNMLSSSGQNIATVGDTEVSTNRYYAQVQSRAQQIQLQTGGQLSTPEIIKMLRLDEQVLQQMIVVAAVTEHMSSLGLRAGNDLIKKELASYEGFMLPDGTISKEMIEQALQSNNISRKEFMDDIRRSIGLEHLLGSFTTDSALSRDYAEALYTWQNERRRASMINIQASNIAIENPSEETLTTFFEDNKNAYKAPERRSYSYLMVTPAMFEAEVTVPEEDIVAVYESRADTYNVPETRDLLQASFKDKDAAEAFIAAVNAGSDFSEAAASVTEFTEDEIKLGNFSKKAIQQETDEDIATAIFSTPAGDMTEPLKAFSGWNVYKVDSVTAATHTSLESVRSDITAELKAEEAINQMYDFLPRMEDALANDPSLSAVAKELSLNLATVSAVDARGKTTAGTVAVTSQEEARVLADAFQKEKGVEPELTDLDPSDSEKGVYLLEVTDIAPSYEQSLDDVRVSVVSAWKAQQKQAKAGEIAEDARTQLAAGGNPEEISETLGGTSFDAKNIARTGDENSNLSPTIRSLIFDLPLGETGSEKAADGNGYIVVRVNDITPGNPASNKADVDALLASLNGGFKDELLAQYQSYLLEKYKPVVNRQQQQQLFSSETAQ</sequence>
<dbReference type="EMBL" id="JBHRSL010000002">
    <property type="protein sequence ID" value="MFC3051081.1"/>
    <property type="molecule type" value="Genomic_DNA"/>
</dbReference>
<evidence type="ECO:0000256" key="11">
    <source>
        <dbReference type="ARBA" id="ARBA00038408"/>
    </source>
</evidence>
<evidence type="ECO:0000256" key="6">
    <source>
        <dbReference type="ARBA" id="ARBA00022989"/>
    </source>
</evidence>
<dbReference type="InterPro" id="IPR046357">
    <property type="entry name" value="PPIase_dom_sf"/>
</dbReference>
<evidence type="ECO:0000256" key="1">
    <source>
        <dbReference type="ARBA" id="ARBA00004382"/>
    </source>
</evidence>
<feature type="domain" description="PpiC" evidence="16">
    <location>
        <begin position="266"/>
        <end position="357"/>
    </location>
</feature>
<evidence type="ECO:0000256" key="3">
    <source>
        <dbReference type="ARBA" id="ARBA00022475"/>
    </source>
</evidence>
<evidence type="ECO:0000256" key="8">
    <source>
        <dbReference type="ARBA" id="ARBA00023186"/>
    </source>
</evidence>
<dbReference type="InterPro" id="IPR027304">
    <property type="entry name" value="Trigger_fact/SurA_dom_sf"/>
</dbReference>
<evidence type="ECO:0000259" key="16">
    <source>
        <dbReference type="PROSITE" id="PS50198"/>
    </source>
</evidence>
<evidence type="ECO:0000256" key="10">
    <source>
        <dbReference type="ARBA" id="ARBA00031484"/>
    </source>
</evidence>